<dbReference type="AlphaFoldDB" id="A0A2T8KU79"/>
<dbReference type="PANTHER" id="PTHR22599">
    <property type="entry name" value="MPS ONE BINDER KINASE ACTIVATOR-LIKE MOB"/>
    <property type="match status" value="1"/>
</dbReference>
<dbReference type="SUPFAM" id="SSF101152">
    <property type="entry name" value="Mob1/phocein"/>
    <property type="match status" value="1"/>
</dbReference>
<proteinExistence type="predicted"/>
<sequence>MQFQTLLHSRPPPLVNFTAQLASRAPSPLVKRRTGLGRPCRRRPSPLPPSGRLTGPPLTRAPHTDLWGIEQAARNGGGGGGSSGRPVRVYVVPAGDRLPSSPSFLPAALLGRRRPLRRPLSALAAAALLLVQARYEYRWADGVQIKKPIEVSTPKYVEYLMDWIEGQLDDESIFPQKLEDCQPKGGGSS</sequence>
<evidence type="ECO:0000256" key="1">
    <source>
        <dbReference type="SAM" id="MobiDB-lite"/>
    </source>
</evidence>
<accession>A0A2T8KU79</accession>
<feature type="compositionally biased region" description="Basic residues" evidence="1">
    <location>
        <begin position="30"/>
        <end position="44"/>
    </location>
</feature>
<dbReference type="Gene3D" id="1.20.140.30">
    <property type="entry name" value="MOB kinase activator"/>
    <property type="match status" value="1"/>
</dbReference>
<feature type="region of interest" description="Disordered" evidence="1">
    <location>
        <begin position="26"/>
        <end position="63"/>
    </location>
</feature>
<organism evidence="2">
    <name type="scientific">Panicum hallii</name>
    <dbReference type="NCBI Taxonomy" id="206008"/>
    <lineage>
        <taxon>Eukaryota</taxon>
        <taxon>Viridiplantae</taxon>
        <taxon>Streptophyta</taxon>
        <taxon>Embryophyta</taxon>
        <taxon>Tracheophyta</taxon>
        <taxon>Spermatophyta</taxon>
        <taxon>Magnoliopsida</taxon>
        <taxon>Liliopsida</taxon>
        <taxon>Poales</taxon>
        <taxon>Poaceae</taxon>
        <taxon>PACMAD clade</taxon>
        <taxon>Panicoideae</taxon>
        <taxon>Panicodae</taxon>
        <taxon>Paniceae</taxon>
        <taxon>Panicinae</taxon>
        <taxon>Panicum</taxon>
        <taxon>Panicum sect. Panicum</taxon>
    </lineage>
</organism>
<evidence type="ECO:0000313" key="2">
    <source>
        <dbReference type="EMBL" id="PVH65731.1"/>
    </source>
</evidence>
<dbReference type="InterPro" id="IPR036703">
    <property type="entry name" value="MOB_kinase_act_sf"/>
</dbReference>
<dbReference type="EMBL" id="CM008046">
    <property type="protein sequence ID" value="PVH65731.1"/>
    <property type="molecule type" value="Genomic_DNA"/>
</dbReference>
<reference evidence="2" key="1">
    <citation type="submission" date="2018-04" db="EMBL/GenBank/DDBJ databases">
        <title>WGS assembly of Panicum hallii.</title>
        <authorList>
            <person name="Lovell J."/>
            <person name="Jenkins J."/>
            <person name="Lowry D."/>
            <person name="Mamidi S."/>
            <person name="Sreedasyam A."/>
            <person name="Weng X."/>
            <person name="Barry K."/>
            <person name="Bonette J."/>
            <person name="Campitelli B."/>
            <person name="Daum C."/>
            <person name="Gordon S."/>
            <person name="Gould B."/>
            <person name="Lipzen A."/>
            <person name="Macqueen A."/>
            <person name="Palacio-Mejia J."/>
            <person name="Plott C."/>
            <person name="Shakirov E."/>
            <person name="Shu S."/>
            <person name="Yoshinaga Y."/>
            <person name="Zane M."/>
            <person name="Rokhsar D."/>
            <person name="Grimwood J."/>
            <person name="Schmutz J."/>
            <person name="Juenger T."/>
        </authorList>
    </citation>
    <scope>NUCLEOTIDE SEQUENCE [LARGE SCALE GENOMIC DNA]</scope>
    <source>
        <strain evidence="2">FIL2</strain>
    </source>
</reference>
<dbReference type="Pfam" id="PF03637">
    <property type="entry name" value="Mob1_phocein"/>
    <property type="match status" value="1"/>
</dbReference>
<dbReference type="InterPro" id="IPR005301">
    <property type="entry name" value="MOB_kinase_act_fam"/>
</dbReference>
<gene>
    <name evidence="2" type="ORF">PAHAL_1G062400</name>
</gene>
<dbReference type="Gramene" id="PVH65731">
    <property type="protein sequence ID" value="PVH65731"/>
    <property type="gene ID" value="PAHAL_1G062400"/>
</dbReference>
<protein>
    <submittedName>
        <fullName evidence="2">Uncharacterized protein</fullName>
    </submittedName>
</protein>
<name>A0A2T8KU79_9POAL</name>
<dbReference type="Proteomes" id="UP000243499">
    <property type="component" value="Chromosome 1"/>
</dbReference>